<dbReference type="InterPro" id="IPR026877">
    <property type="entry name" value="DXPR_C"/>
</dbReference>
<proteinExistence type="inferred from homology"/>
<evidence type="ECO:0000256" key="7">
    <source>
        <dbReference type="ARBA" id="ARBA00022857"/>
    </source>
</evidence>
<keyword evidence="7" id="KW-0521">NADP</keyword>
<accession>A0A382W1D7</accession>
<dbReference type="PANTHER" id="PTHR30525:SF0">
    <property type="entry name" value="1-DEOXY-D-XYLULOSE 5-PHOSPHATE REDUCTOISOMERASE, CHLOROPLASTIC"/>
    <property type="match status" value="1"/>
</dbReference>
<evidence type="ECO:0000259" key="14">
    <source>
        <dbReference type="Pfam" id="PF13288"/>
    </source>
</evidence>
<evidence type="ECO:0000256" key="4">
    <source>
        <dbReference type="ARBA" id="ARBA00006825"/>
    </source>
</evidence>
<dbReference type="EMBL" id="UINC01156209">
    <property type="protein sequence ID" value="SVD52494.1"/>
    <property type="molecule type" value="Genomic_DNA"/>
</dbReference>
<comment type="catalytic activity">
    <reaction evidence="11">
        <text>2-C-methyl-D-erythritol 4-phosphate + NADP(+) = 1-deoxy-D-xylulose 5-phosphate + NADPH + H(+)</text>
        <dbReference type="Rhea" id="RHEA:13717"/>
        <dbReference type="ChEBI" id="CHEBI:15378"/>
        <dbReference type="ChEBI" id="CHEBI:57783"/>
        <dbReference type="ChEBI" id="CHEBI:57792"/>
        <dbReference type="ChEBI" id="CHEBI:58262"/>
        <dbReference type="ChEBI" id="CHEBI:58349"/>
        <dbReference type="EC" id="1.1.1.267"/>
    </reaction>
    <physiologicalReaction direction="right-to-left" evidence="11">
        <dbReference type="Rhea" id="RHEA:13719"/>
    </physiologicalReaction>
</comment>
<dbReference type="PANTHER" id="PTHR30525">
    <property type="entry name" value="1-DEOXY-D-XYLULOSE 5-PHOSPHATE REDUCTOISOMERASE"/>
    <property type="match status" value="1"/>
</dbReference>
<evidence type="ECO:0000256" key="2">
    <source>
        <dbReference type="ARBA" id="ARBA00001946"/>
    </source>
</evidence>
<dbReference type="GO" id="GO:0070402">
    <property type="term" value="F:NADPH binding"/>
    <property type="evidence" value="ECO:0007669"/>
    <property type="project" value="InterPro"/>
</dbReference>
<evidence type="ECO:0000259" key="12">
    <source>
        <dbReference type="Pfam" id="PF02670"/>
    </source>
</evidence>
<organism evidence="15">
    <name type="scientific">marine metagenome</name>
    <dbReference type="NCBI Taxonomy" id="408172"/>
    <lineage>
        <taxon>unclassified sequences</taxon>
        <taxon>metagenomes</taxon>
        <taxon>ecological metagenomes</taxon>
    </lineage>
</organism>
<dbReference type="InterPro" id="IPR036169">
    <property type="entry name" value="DXPR_C_sf"/>
</dbReference>
<feature type="non-terminal residue" evidence="15">
    <location>
        <position position="280"/>
    </location>
</feature>
<dbReference type="InterPro" id="IPR003821">
    <property type="entry name" value="DXP_reductoisomerase"/>
</dbReference>
<evidence type="ECO:0000256" key="6">
    <source>
        <dbReference type="ARBA" id="ARBA00022723"/>
    </source>
</evidence>
<name>A0A382W1D7_9ZZZZ</name>
<dbReference type="SUPFAM" id="SSF55347">
    <property type="entry name" value="Glyceraldehyde-3-phosphate dehydrogenase-like, C-terminal domain"/>
    <property type="match status" value="1"/>
</dbReference>
<keyword evidence="10" id="KW-0414">Isoprene biosynthesis</keyword>
<comment type="similarity">
    <text evidence="4">Belongs to the DXR family.</text>
</comment>
<comment type="pathway">
    <text evidence="3">Isoprenoid biosynthesis; isopentenyl diphosphate biosynthesis via DXP pathway; isopentenyl diphosphate from 1-deoxy-D-xylulose 5-phosphate: step 1/6.</text>
</comment>
<evidence type="ECO:0000256" key="11">
    <source>
        <dbReference type="ARBA" id="ARBA00048543"/>
    </source>
</evidence>
<dbReference type="InterPro" id="IPR013512">
    <property type="entry name" value="DXP_reductoisomerase_N"/>
</dbReference>
<feature type="domain" description="1-deoxy-D-xylulose 5-phosphate reductoisomerase C-terminal" evidence="13">
    <location>
        <begin position="55"/>
        <end position="137"/>
    </location>
</feature>
<gene>
    <name evidence="15" type="ORF">METZ01_LOCUS405348</name>
</gene>
<evidence type="ECO:0000256" key="8">
    <source>
        <dbReference type="ARBA" id="ARBA00023002"/>
    </source>
</evidence>
<comment type="cofactor">
    <cofactor evidence="1">
        <name>Mn(2+)</name>
        <dbReference type="ChEBI" id="CHEBI:29035"/>
    </cofactor>
</comment>
<keyword evidence="8" id="KW-0560">Oxidoreductase</keyword>
<evidence type="ECO:0000256" key="9">
    <source>
        <dbReference type="ARBA" id="ARBA00023211"/>
    </source>
</evidence>
<dbReference type="EC" id="1.1.1.267" evidence="5"/>
<evidence type="ECO:0000313" key="15">
    <source>
        <dbReference type="EMBL" id="SVD52494.1"/>
    </source>
</evidence>
<dbReference type="GO" id="GO:0051484">
    <property type="term" value="P:isopentenyl diphosphate biosynthetic process, methylerythritol 4-phosphate pathway involved in terpenoid biosynthetic process"/>
    <property type="evidence" value="ECO:0007669"/>
    <property type="project" value="TreeGrafter"/>
</dbReference>
<reference evidence="15" key="1">
    <citation type="submission" date="2018-05" db="EMBL/GenBank/DDBJ databases">
        <authorList>
            <person name="Lanie J.A."/>
            <person name="Ng W.-L."/>
            <person name="Kazmierczak K.M."/>
            <person name="Andrzejewski T.M."/>
            <person name="Davidsen T.M."/>
            <person name="Wayne K.J."/>
            <person name="Tettelin H."/>
            <person name="Glass J.I."/>
            <person name="Rusch D."/>
            <person name="Podicherti R."/>
            <person name="Tsui H.-C.T."/>
            <person name="Winkler M.E."/>
        </authorList>
    </citation>
    <scope>NUCLEOTIDE SEQUENCE</scope>
</reference>
<feature type="domain" description="1-deoxy-D-xylulose 5-phosphate reductoisomerase N-terminal" evidence="12">
    <location>
        <begin position="2"/>
        <end position="39"/>
    </location>
</feature>
<sequence>KIDFSMSAISGLEGLKPTLDLIKFSKTIAIANKESIICAWNLIQQRLKKYKTKFIPVDSEHFSIWSLLNGNSRNRVEEVIITASGGPFLKLPLNKFKKIKPQIAVNHPNWKMGKKISVDSATMMNKVFEVIEAQRIFNIDINKFKILIHPKSYVHAIVKFTNGLTKILVHDTDMKIPIFNSIYGNNNKKIKSSKINLSILNNLNFIKVNSARFPSIKILKMIPNKISLYETIMVSANDQLVSLFLDGKINFSDVARLLKKIMKMNIFMKYKKRAPKNFNE</sequence>
<dbReference type="AlphaFoldDB" id="A0A382W1D7"/>
<evidence type="ECO:0000256" key="1">
    <source>
        <dbReference type="ARBA" id="ARBA00001936"/>
    </source>
</evidence>
<dbReference type="GO" id="GO:0030604">
    <property type="term" value="F:1-deoxy-D-xylulose-5-phosphate reductoisomerase activity"/>
    <property type="evidence" value="ECO:0007669"/>
    <property type="project" value="UniProtKB-EC"/>
</dbReference>
<feature type="domain" description="DXP reductoisomerase C-terminal" evidence="14">
    <location>
        <begin position="172"/>
        <end position="270"/>
    </location>
</feature>
<keyword evidence="9" id="KW-0464">Manganese</keyword>
<dbReference type="Gene3D" id="1.10.1740.10">
    <property type="match status" value="1"/>
</dbReference>
<feature type="non-terminal residue" evidence="15">
    <location>
        <position position="1"/>
    </location>
</feature>
<dbReference type="Pfam" id="PF02670">
    <property type="entry name" value="DXP_reductoisom"/>
    <property type="match status" value="1"/>
</dbReference>
<evidence type="ECO:0000256" key="5">
    <source>
        <dbReference type="ARBA" id="ARBA00012366"/>
    </source>
</evidence>
<dbReference type="Pfam" id="PF13288">
    <property type="entry name" value="DXPR_C"/>
    <property type="match status" value="1"/>
</dbReference>
<keyword evidence="6" id="KW-0479">Metal-binding</keyword>
<comment type="cofactor">
    <cofactor evidence="2">
        <name>Mg(2+)</name>
        <dbReference type="ChEBI" id="CHEBI:18420"/>
    </cofactor>
</comment>
<dbReference type="Gene3D" id="3.40.50.720">
    <property type="entry name" value="NAD(P)-binding Rossmann-like Domain"/>
    <property type="match status" value="1"/>
</dbReference>
<evidence type="ECO:0000256" key="3">
    <source>
        <dbReference type="ARBA" id="ARBA00005094"/>
    </source>
</evidence>
<evidence type="ECO:0000256" key="10">
    <source>
        <dbReference type="ARBA" id="ARBA00023229"/>
    </source>
</evidence>
<dbReference type="GO" id="GO:0030145">
    <property type="term" value="F:manganese ion binding"/>
    <property type="evidence" value="ECO:0007669"/>
    <property type="project" value="TreeGrafter"/>
</dbReference>
<evidence type="ECO:0000259" key="13">
    <source>
        <dbReference type="Pfam" id="PF08436"/>
    </source>
</evidence>
<protein>
    <recommendedName>
        <fullName evidence="5">1-deoxy-D-xylulose-5-phosphate reductoisomerase</fullName>
        <ecNumber evidence="5">1.1.1.267</ecNumber>
    </recommendedName>
</protein>
<dbReference type="UniPathway" id="UPA00056">
    <property type="reaction ID" value="UER00092"/>
</dbReference>
<dbReference type="SUPFAM" id="SSF69055">
    <property type="entry name" value="1-deoxy-D-xylulose-5-phosphate reductoisomerase, C-terminal domain"/>
    <property type="match status" value="1"/>
</dbReference>
<dbReference type="InterPro" id="IPR013644">
    <property type="entry name" value="DXP_reductoisomerase_C"/>
</dbReference>
<dbReference type="Pfam" id="PF08436">
    <property type="entry name" value="DXP_redisom_C"/>
    <property type="match status" value="1"/>
</dbReference>